<evidence type="ECO:0000313" key="3">
    <source>
        <dbReference type="EMBL" id="QEC73747.1"/>
    </source>
</evidence>
<evidence type="ECO:0000256" key="1">
    <source>
        <dbReference type="SAM" id="MobiDB-lite"/>
    </source>
</evidence>
<keyword evidence="2" id="KW-0472">Membrane</keyword>
<proteinExistence type="predicted"/>
<feature type="region of interest" description="Disordered" evidence="1">
    <location>
        <begin position="87"/>
        <end position="108"/>
    </location>
</feature>
<dbReference type="KEGG" id="agi:FSB73_20820"/>
<feature type="transmembrane region" description="Helical" evidence="2">
    <location>
        <begin position="37"/>
        <end position="55"/>
    </location>
</feature>
<accession>A0A5B8VQ39</accession>
<organism evidence="3 4">
    <name type="scientific">Arachidicoccus ginsenosidivorans</name>
    <dbReference type="NCBI Taxonomy" id="496057"/>
    <lineage>
        <taxon>Bacteria</taxon>
        <taxon>Pseudomonadati</taxon>
        <taxon>Bacteroidota</taxon>
        <taxon>Chitinophagia</taxon>
        <taxon>Chitinophagales</taxon>
        <taxon>Chitinophagaceae</taxon>
        <taxon>Arachidicoccus</taxon>
    </lineage>
</organism>
<dbReference type="Proteomes" id="UP000321291">
    <property type="component" value="Chromosome"/>
</dbReference>
<name>A0A5B8VQ39_9BACT</name>
<keyword evidence="4" id="KW-1185">Reference proteome</keyword>
<feature type="compositionally biased region" description="Polar residues" evidence="1">
    <location>
        <begin position="88"/>
        <end position="108"/>
    </location>
</feature>
<keyword evidence="2" id="KW-1133">Transmembrane helix</keyword>
<dbReference type="RefSeq" id="WP_146786735.1">
    <property type="nucleotide sequence ID" value="NZ_CP042434.1"/>
</dbReference>
<evidence type="ECO:0000313" key="4">
    <source>
        <dbReference type="Proteomes" id="UP000321291"/>
    </source>
</evidence>
<reference evidence="3 4" key="1">
    <citation type="journal article" date="2017" name="Int. J. Syst. Evol. Microbiol.">
        <title>Arachidicoccus ginsenosidivorans sp. nov., with ginsenoside-converting activity isolated from ginseng cultivating soil.</title>
        <authorList>
            <person name="Siddiqi M.Z."/>
            <person name="Aslam Z."/>
            <person name="Im W.T."/>
        </authorList>
    </citation>
    <scope>NUCLEOTIDE SEQUENCE [LARGE SCALE GENOMIC DNA]</scope>
    <source>
        <strain evidence="3 4">Gsoil 809</strain>
    </source>
</reference>
<dbReference type="AlphaFoldDB" id="A0A5B8VQ39"/>
<keyword evidence="2" id="KW-0812">Transmembrane</keyword>
<gene>
    <name evidence="3" type="ORF">FSB73_20820</name>
</gene>
<evidence type="ECO:0000256" key="2">
    <source>
        <dbReference type="SAM" id="Phobius"/>
    </source>
</evidence>
<protein>
    <submittedName>
        <fullName evidence="3">Uncharacterized protein</fullName>
    </submittedName>
</protein>
<sequence>MGNMGNLWHHMPYPTDNIFLGESTPSPTTWLRQLVEFLSLIYLGVTALVIIYCIMRPKAVIKQNPTNRLVAESPDLGETNLVKERINGSAQATSVTTPASSIPTSHQNQDADQAVDFLQRLLVLFELGKMGQATIQGVGYTGAFIGRHPFLKLHLLINQKGKSPLKLVACTLVNKHLIPRIGDHCNIMYLSGDHPIVVILDFM</sequence>
<dbReference type="EMBL" id="CP042434">
    <property type="protein sequence ID" value="QEC73747.1"/>
    <property type="molecule type" value="Genomic_DNA"/>
</dbReference>